<evidence type="ECO:0000256" key="1">
    <source>
        <dbReference type="SAM" id="MobiDB-lite"/>
    </source>
</evidence>
<protein>
    <submittedName>
        <fullName evidence="2">Uncharacterized protein</fullName>
    </submittedName>
</protein>
<feature type="region of interest" description="Disordered" evidence="1">
    <location>
        <begin position="1"/>
        <end position="21"/>
    </location>
</feature>
<reference evidence="2 3" key="1">
    <citation type="journal article" date="2024" name="IMA Fungus">
        <title>IMA Genome - F19 : A genome assembly and annotation guide to empower mycologists, including annotated draft genome sequences of Ceratocystis pirilliformis, Diaporthe australafricana, Fusarium ophioides, Paecilomyces lecythidis, and Sporothrix stenoceras.</title>
        <authorList>
            <person name="Aylward J."/>
            <person name="Wilson A.M."/>
            <person name="Visagie C.M."/>
            <person name="Spraker J."/>
            <person name="Barnes I."/>
            <person name="Buitendag C."/>
            <person name="Ceriani C."/>
            <person name="Del Mar Angel L."/>
            <person name="du Plessis D."/>
            <person name="Fuchs T."/>
            <person name="Gasser K."/>
            <person name="Kramer D."/>
            <person name="Li W."/>
            <person name="Munsamy K."/>
            <person name="Piso A."/>
            <person name="Price J.L."/>
            <person name="Sonnekus B."/>
            <person name="Thomas C."/>
            <person name="van der Nest A."/>
            <person name="van Dijk A."/>
            <person name="van Heerden A."/>
            <person name="van Vuuren N."/>
            <person name="Yilmaz N."/>
            <person name="Duong T.A."/>
            <person name="van der Merwe N.A."/>
            <person name="Wingfield M.J."/>
            <person name="Wingfield B.D."/>
        </authorList>
    </citation>
    <scope>NUCLEOTIDE SEQUENCE [LARGE SCALE GENOMIC DNA]</scope>
    <source>
        <strain evidence="2 3">CMW 18300</strain>
    </source>
</reference>
<dbReference type="EMBL" id="JAWRVE010000100">
    <property type="protein sequence ID" value="KAL1859052.1"/>
    <property type="molecule type" value="Genomic_DNA"/>
</dbReference>
<gene>
    <name evidence="2" type="ORF">Daus18300_009690</name>
</gene>
<dbReference type="Proteomes" id="UP001583177">
    <property type="component" value="Unassembled WGS sequence"/>
</dbReference>
<evidence type="ECO:0000313" key="2">
    <source>
        <dbReference type="EMBL" id="KAL1859052.1"/>
    </source>
</evidence>
<name>A0ABR3WDF6_9PEZI</name>
<feature type="region of interest" description="Disordered" evidence="1">
    <location>
        <begin position="240"/>
        <end position="296"/>
    </location>
</feature>
<proteinExistence type="predicted"/>
<keyword evidence="3" id="KW-1185">Reference proteome</keyword>
<sequence>MEDVYPQADQGRKPKRLRQKDLEELRGKVELGEDKQIPIWQKAGPGQPHTPFIDGFSRDALMTFSPCWKSELEAAPAFLTVQGPYLNAYKLLLNWIKLCVEEGNDIKFPDIDEPENEPTEHQLKPKRESQHQLRTLLDVIAAANHVKIPEGSLQTGLKKRLPGCARKHILDLDTVERIYSNEDPDYDDDLQEAAAISIFEAWWTYKLDDAEFDDYMSRLEDMRVEYPQLDADLHQQFDRKKEFIEGKREERKRNRDGEGSAPYANTGFDNPGGGTTSAGFDSVGGAGDTGGDGWSQAAAMMTTDGGTEGEFDWEKAMQETPSWATASASMW</sequence>
<evidence type="ECO:0000313" key="3">
    <source>
        <dbReference type="Proteomes" id="UP001583177"/>
    </source>
</evidence>
<feature type="region of interest" description="Disordered" evidence="1">
    <location>
        <begin position="107"/>
        <end position="128"/>
    </location>
</feature>
<feature type="compositionally biased region" description="Basic and acidic residues" evidence="1">
    <location>
        <begin position="240"/>
        <end position="258"/>
    </location>
</feature>
<accession>A0ABR3WDF6</accession>
<organism evidence="2 3">
    <name type="scientific">Diaporthe australafricana</name>
    <dbReference type="NCBI Taxonomy" id="127596"/>
    <lineage>
        <taxon>Eukaryota</taxon>
        <taxon>Fungi</taxon>
        <taxon>Dikarya</taxon>
        <taxon>Ascomycota</taxon>
        <taxon>Pezizomycotina</taxon>
        <taxon>Sordariomycetes</taxon>
        <taxon>Sordariomycetidae</taxon>
        <taxon>Diaporthales</taxon>
        <taxon>Diaporthaceae</taxon>
        <taxon>Diaporthe</taxon>
    </lineage>
</organism>
<comment type="caution">
    <text evidence="2">The sequence shown here is derived from an EMBL/GenBank/DDBJ whole genome shotgun (WGS) entry which is preliminary data.</text>
</comment>
<feature type="compositionally biased region" description="Basic and acidic residues" evidence="1">
    <location>
        <begin position="118"/>
        <end position="128"/>
    </location>
</feature>
<feature type="compositionally biased region" description="Gly residues" evidence="1">
    <location>
        <begin position="270"/>
        <end position="293"/>
    </location>
</feature>